<sequence>MRRPLTIALLVRPSSADKTVVMTDRVNATDDEAVRLWVESYQGEVLGELYFAHVAKRLTDPAQRAKIDLLTCLERSTKELLEPVIRRLGVDAQPDQATVDAVGNVTDVDYLPMLESFVGAAAQYLPRYARLRSLVEPADASIVDQLIAHELAFELFARRELAGENETSTEPIHALSHVTC</sequence>
<dbReference type="STRING" id="1260918.AWC06_17625"/>
<comment type="caution">
    <text evidence="1">The sequence shown here is derived from an EMBL/GenBank/DDBJ whole genome shotgun (WGS) entry which is preliminary data.</text>
</comment>
<proteinExistence type="predicted"/>
<evidence type="ECO:0000313" key="1">
    <source>
        <dbReference type="EMBL" id="ORV59193.1"/>
    </source>
</evidence>
<gene>
    <name evidence="1" type="ORF">AWC06_17625</name>
</gene>
<evidence type="ECO:0000313" key="2">
    <source>
        <dbReference type="Proteomes" id="UP000194000"/>
    </source>
</evidence>
<organism evidence="1 2">
    <name type="scientific">Mycobacterium fragae</name>
    <dbReference type="NCBI Taxonomy" id="1260918"/>
    <lineage>
        <taxon>Bacteria</taxon>
        <taxon>Bacillati</taxon>
        <taxon>Actinomycetota</taxon>
        <taxon>Actinomycetes</taxon>
        <taxon>Mycobacteriales</taxon>
        <taxon>Mycobacteriaceae</taxon>
        <taxon>Mycobacterium</taxon>
    </lineage>
</organism>
<keyword evidence="2" id="KW-1185">Reference proteome</keyword>
<name>A0A1X1UQS8_9MYCO</name>
<accession>A0A1X1UQS8</accession>
<dbReference type="EMBL" id="LQOW01000025">
    <property type="protein sequence ID" value="ORV59193.1"/>
    <property type="molecule type" value="Genomic_DNA"/>
</dbReference>
<dbReference type="AlphaFoldDB" id="A0A1X1UQS8"/>
<dbReference type="Proteomes" id="UP000194000">
    <property type="component" value="Unassembled WGS sequence"/>
</dbReference>
<reference evidence="1 2" key="1">
    <citation type="submission" date="2016-01" db="EMBL/GenBank/DDBJ databases">
        <title>The new phylogeny of the genus Mycobacterium.</title>
        <authorList>
            <person name="Tarcisio F."/>
            <person name="Conor M."/>
            <person name="Antonella G."/>
            <person name="Elisabetta G."/>
            <person name="Giulia F.S."/>
            <person name="Sara T."/>
            <person name="Anna F."/>
            <person name="Clotilde B."/>
            <person name="Roberto B."/>
            <person name="Veronica D.S."/>
            <person name="Fabio R."/>
            <person name="Monica P."/>
            <person name="Olivier J."/>
            <person name="Enrico T."/>
            <person name="Nicola S."/>
        </authorList>
    </citation>
    <scope>NUCLEOTIDE SEQUENCE [LARGE SCALE GENOMIC DNA]</scope>
    <source>
        <strain evidence="1 2">DSM 45731</strain>
    </source>
</reference>
<protein>
    <submittedName>
        <fullName evidence="1">Uncharacterized protein</fullName>
    </submittedName>
</protein>